<dbReference type="AlphaFoldDB" id="A0A5M8QFW4"/>
<dbReference type="OrthoDB" id="5118309at2"/>
<evidence type="ECO:0000313" key="3">
    <source>
        <dbReference type="EMBL" id="KAA6433854.1"/>
    </source>
</evidence>
<keyword evidence="2" id="KW-0732">Signal</keyword>
<evidence type="ECO:0000256" key="1">
    <source>
        <dbReference type="SAM" id="MobiDB-lite"/>
    </source>
</evidence>
<feature type="chain" id="PRO_5039363466" description="DUF3558 domain-containing protein" evidence="2">
    <location>
        <begin position="25"/>
        <end position="232"/>
    </location>
</feature>
<proteinExistence type="predicted"/>
<dbReference type="Proteomes" id="UP000323221">
    <property type="component" value="Unassembled WGS sequence"/>
</dbReference>
<accession>A0A5M8QFW4</accession>
<feature type="compositionally biased region" description="Pro residues" evidence="1">
    <location>
        <begin position="42"/>
        <end position="53"/>
    </location>
</feature>
<comment type="caution">
    <text evidence="3">The sequence shown here is derived from an EMBL/GenBank/DDBJ whole genome shotgun (WGS) entry which is preliminary data.</text>
</comment>
<keyword evidence="4" id="KW-1185">Reference proteome</keyword>
<evidence type="ECO:0000313" key="4">
    <source>
        <dbReference type="Proteomes" id="UP000323221"/>
    </source>
</evidence>
<dbReference type="EMBL" id="VOIR01000013">
    <property type="protein sequence ID" value="KAA6433854.1"/>
    <property type="molecule type" value="Genomic_DNA"/>
</dbReference>
<name>A0A5M8QFW4_9MICO</name>
<feature type="region of interest" description="Disordered" evidence="1">
    <location>
        <begin position="29"/>
        <end position="69"/>
    </location>
</feature>
<reference evidence="3 4" key="1">
    <citation type="submission" date="2019-08" db="EMBL/GenBank/DDBJ databases">
        <title>Agrococcus lahaulensis sp. nov., isolated from a cold desert of the Indian Himalayas.</title>
        <authorList>
            <person name="Qu J.H."/>
        </authorList>
    </citation>
    <scope>NUCLEOTIDE SEQUENCE [LARGE SCALE GENOMIC DNA]</scope>
    <source>
        <strain evidence="3 4">NS18</strain>
    </source>
</reference>
<organism evidence="3 4">
    <name type="scientific">Agrococcus sediminis</name>
    <dbReference type="NCBI Taxonomy" id="2599924"/>
    <lineage>
        <taxon>Bacteria</taxon>
        <taxon>Bacillati</taxon>
        <taxon>Actinomycetota</taxon>
        <taxon>Actinomycetes</taxon>
        <taxon>Micrococcales</taxon>
        <taxon>Microbacteriaceae</taxon>
        <taxon>Agrococcus</taxon>
    </lineage>
</organism>
<sequence length="232" mass="24317">MSSLPRRPRLAPLVLTAAAALALAGCVPLPPDVPPVIDDPSPSVPQPSEPAPAPTESTEPGTDPDAGALPELLEVGDVLEPGTLPGWETSITTDSAFAPQPDSDFPLGPTIHVVESATGCTFWAYQGQQDIDSTDEVESSEATLAALTDSSPDDWDADTFQLAPSASQGVAVVLLSLFEEREDGSTEAWFARNFQSSQTTSAIRAACGPDTGGIEHIDEVVLEHFQINFLVP</sequence>
<evidence type="ECO:0008006" key="5">
    <source>
        <dbReference type="Google" id="ProtNLM"/>
    </source>
</evidence>
<protein>
    <recommendedName>
        <fullName evidence="5">DUF3558 domain-containing protein</fullName>
    </recommendedName>
</protein>
<evidence type="ECO:0000256" key="2">
    <source>
        <dbReference type="SAM" id="SignalP"/>
    </source>
</evidence>
<gene>
    <name evidence="3" type="ORF">FQ330_07230</name>
</gene>
<feature type="signal peptide" evidence="2">
    <location>
        <begin position="1"/>
        <end position="24"/>
    </location>
</feature>
<dbReference type="RefSeq" id="WP_146356332.1">
    <property type="nucleotide sequence ID" value="NZ_VOIR01000013.1"/>
</dbReference>
<dbReference type="PROSITE" id="PS51257">
    <property type="entry name" value="PROKAR_LIPOPROTEIN"/>
    <property type="match status" value="1"/>
</dbReference>